<evidence type="ECO:0000313" key="1">
    <source>
        <dbReference type="EMBL" id="KAF3046588.1"/>
    </source>
</evidence>
<dbReference type="AlphaFoldDB" id="A0A9P4WZW3"/>
<sequence length="305" mass="34348">MGDVKVPLAKRRPGIALVRPRLHNNTQENRDLFKRWARLHMRDTLSIPKDGVLGGASRVLRYTRLTEDGEEEYLFTIVLDDVQLPGTNRFQNVPQRLDLENTRVLDEGEEPVLQEGDLRAGTKPMVFSVVSPSVGIFEAVADVSIIKHPHKSYQHEITKLVTEADPSTYMLITVTMAITKDIPTPDLPYERLRDSLVHTLTGATQQLVHATLYYHASDAQTSMLPKISKGEDGRGEWLICALVGGDRDSGVKDLAEEFMEDQYGDWARRRVLESAEGWRKGLENEGALKEVQLKVGVWKGDIFMS</sequence>
<comment type="caution">
    <text evidence="1">The sequence shown here is derived from an EMBL/GenBank/DDBJ whole genome shotgun (WGS) entry which is preliminary data.</text>
</comment>
<gene>
    <name evidence="1" type="ORF">E8E12_011094</name>
</gene>
<protein>
    <submittedName>
        <fullName evidence="1">Uncharacterized protein</fullName>
    </submittedName>
</protein>
<name>A0A9P4WZW3_9PLEO</name>
<organism evidence="1 2">
    <name type="scientific">Didymella heteroderae</name>
    <dbReference type="NCBI Taxonomy" id="1769908"/>
    <lineage>
        <taxon>Eukaryota</taxon>
        <taxon>Fungi</taxon>
        <taxon>Dikarya</taxon>
        <taxon>Ascomycota</taxon>
        <taxon>Pezizomycotina</taxon>
        <taxon>Dothideomycetes</taxon>
        <taxon>Pleosporomycetidae</taxon>
        <taxon>Pleosporales</taxon>
        <taxon>Pleosporineae</taxon>
        <taxon>Didymellaceae</taxon>
        <taxon>Didymella</taxon>
    </lineage>
</organism>
<dbReference type="Proteomes" id="UP000758155">
    <property type="component" value="Unassembled WGS sequence"/>
</dbReference>
<dbReference type="OrthoDB" id="3759404at2759"/>
<reference evidence="1" key="1">
    <citation type="submission" date="2019-04" db="EMBL/GenBank/DDBJ databases">
        <title>Sequencing of skin fungus with MAO and IRED activity.</title>
        <authorList>
            <person name="Marsaioli A.J."/>
            <person name="Bonatto J.M.C."/>
            <person name="Reis Junior O."/>
        </authorList>
    </citation>
    <scope>NUCLEOTIDE SEQUENCE</scope>
    <source>
        <strain evidence="1">28M1</strain>
    </source>
</reference>
<evidence type="ECO:0000313" key="2">
    <source>
        <dbReference type="Proteomes" id="UP000758155"/>
    </source>
</evidence>
<dbReference type="EMBL" id="SWKV01000004">
    <property type="protein sequence ID" value="KAF3046588.1"/>
    <property type="molecule type" value="Genomic_DNA"/>
</dbReference>
<accession>A0A9P4WZW3</accession>
<keyword evidence="2" id="KW-1185">Reference proteome</keyword>
<proteinExistence type="predicted"/>